<comment type="caution">
    <text evidence="1">The sequence shown here is derived from an EMBL/GenBank/DDBJ whole genome shotgun (WGS) entry which is preliminary data.</text>
</comment>
<accession>A0A6A4AVE5</accession>
<dbReference type="Proteomes" id="UP000434957">
    <property type="component" value="Unassembled WGS sequence"/>
</dbReference>
<reference evidence="1 2" key="1">
    <citation type="submission" date="2018-08" db="EMBL/GenBank/DDBJ databases">
        <title>Genomic investigation of the strawberry pathogen Phytophthora fragariae indicates pathogenicity is determined by transcriptional variation in three key races.</title>
        <authorList>
            <person name="Adams T.M."/>
            <person name="Armitage A.D."/>
            <person name="Sobczyk M.K."/>
            <person name="Bates H.J."/>
            <person name="Dunwell J.M."/>
            <person name="Nellist C.F."/>
            <person name="Harrison R.J."/>
        </authorList>
    </citation>
    <scope>NUCLEOTIDE SEQUENCE [LARGE SCALE GENOMIC DNA]</scope>
    <source>
        <strain evidence="1 2">SCRP333</strain>
    </source>
</reference>
<dbReference type="EMBL" id="QXFT01009933">
    <property type="protein sequence ID" value="KAE9261980.1"/>
    <property type="molecule type" value="Genomic_DNA"/>
</dbReference>
<sequence>MTHAVGCGLCATALARRRCIRYLGQHAFQTRRRIRTPDNVDAELVSDGTTPFVVQVPESAVQIFE</sequence>
<gene>
    <name evidence="1" type="ORF">PR003_g33718</name>
</gene>
<organism evidence="1 2">
    <name type="scientific">Phytophthora rubi</name>
    <dbReference type="NCBI Taxonomy" id="129364"/>
    <lineage>
        <taxon>Eukaryota</taxon>
        <taxon>Sar</taxon>
        <taxon>Stramenopiles</taxon>
        <taxon>Oomycota</taxon>
        <taxon>Peronosporomycetes</taxon>
        <taxon>Peronosporales</taxon>
        <taxon>Peronosporaceae</taxon>
        <taxon>Phytophthora</taxon>
    </lineage>
</organism>
<proteinExistence type="predicted"/>
<dbReference type="AlphaFoldDB" id="A0A6A4AVE5"/>
<evidence type="ECO:0000313" key="2">
    <source>
        <dbReference type="Proteomes" id="UP000434957"/>
    </source>
</evidence>
<evidence type="ECO:0000313" key="1">
    <source>
        <dbReference type="EMBL" id="KAE9261980.1"/>
    </source>
</evidence>
<keyword evidence="2" id="KW-1185">Reference proteome</keyword>
<protein>
    <submittedName>
        <fullName evidence="1">Uncharacterized protein</fullName>
    </submittedName>
</protein>
<name>A0A6A4AVE5_9STRA</name>